<comment type="caution">
    <text evidence="2">The sequence shown here is derived from an EMBL/GenBank/DDBJ whole genome shotgun (WGS) entry which is preliminary data.</text>
</comment>
<dbReference type="InterPro" id="IPR011990">
    <property type="entry name" value="TPR-like_helical_dom_sf"/>
</dbReference>
<dbReference type="AlphaFoldDB" id="A0A9X2PVZ7"/>
<evidence type="ECO:0000313" key="3">
    <source>
        <dbReference type="Proteomes" id="UP001155027"/>
    </source>
</evidence>
<dbReference type="Gene3D" id="1.25.40.390">
    <property type="match status" value="1"/>
</dbReference>
<accession>A0A9X2PVZ7</accession>
<dbReference type="RefSeq" id="WP_259079995.1">
    <property type="nucleotide sequence ID" value="NZ_JANTZZ010000004.1"/>
</dbReference>
<keyword evidence="1" id="KW-0732">Signal</keyword>
<sequence>MSSYATLLKRPLALGILLVFAGTFAACDSFVSNVDQPKDAAGDEQFNDPAEAEYLITGIRAQWADSHSGVTDLADGLSDEFRFGINSNATFPTFEQIDAGIIRDDNNSVTNALADLQEYRYLADDLLRRLEESNGFDPDAPAASASEAEIRYAANVHGANARYYLATYFGHPDDPRRGGATIDTSAFIPSPELYQRAENKYANALEQAEAMGDGLLQRRVQSVRARNALYAGTHDFEATGGLQGTEALQAAAEYAREGLQEGESWDVAYDLNTVNDYHNQAGAGRLQLAVQDGNKAQLADGLPSESYRVADESTGELVARSHVETVANNPQELNRIPLTIIGSRGATRGGFGALPTNLTGISIDEDEFSTVVDAWQANGEADALPTSVADFEDGDTIIEWGQGKWEERTDMPFISWQELFLIRAELELRGYDAGSETALELVNAVRGSYSLSDLSSVDLERIAVERDRTLFATGSRLPDQRRMKAVEWHLKDQVNGQKTAQWLQLTQDETGPNPNL</sequence>
<protein>
    <submittedName>
        <fullName evidence="2">Uncharacterized protein</fullName>
    </submittedName>
</protein>
<feature type="signal peptide" evidence="1">
    <location>
        <begin position="1"/>
        <end position="25"/>
    </location>
</feature>
<dbReference type="EMBL" id="JANUAU010000004">
    <property type="protein sequence ID" value="MCS3677524.1"/>
    <property type="molecule type" value="Genomic_DNA"/>
</dbReference>
<organism evidence="2 3">
    <name type="scientific">Salinibacter ruber</name>
    <dbReference type="NCBI Taxonomy" id="146919"/>
    <lineage>
        <taxon>Bacteria</taxon>
        <taxon>Pseudomonadati</taxon>
        <taxon>Rhodothermota</taxon>
        <taxon>Rhodothermia</taxon>
        <taxon>Rhodothermales</taxon>
        <taxon>Salinibacteraceae</taxon>
        <taxon>Salinibacter</taxon>
    </lineage>
</organism>
<evidence type="ECO:0000256" key="1">
    <source>
        <dbReference type="SAM" id="SignalP"/>
    </source>
</evidence>
<reference evidence="2" key="1">
    <citation type="submission" date="2022-08" db="EMBL/GenBank/DDBJ databases">
        <title>Genomic Encyclopedia of Type Strains, Phase V (KMG-V): Genome sequencing to study the core and pangenomes of soil and plant-associated prokaryotes.</title>
        <authorList>
            <person name="Whitman W."/>
        </authorList>
    </citation>
    <scope>NUCLEOTIDE SEQUENCE</scope>
    <source>
        <strain evidence="2">0</strain>
    </source>
</reference>
<proteinExistence type="predicted"/>
<name>A0A9X2PVZ7_9BACT</name>
<dbReference type="Proteomes" id="UP001155027">
    <property type="component" value="Unassembled WGS sequence"/>
</dbReference>
<evidence type="ECO:0000313" key="2">
    <source>
        <dbReference type="EMBL" id="MCS3677524.1"/>
    </source>
</evidence>
<feature type="chain" id="PRO_5040991513" evidence="1">
    <location>
        <begin position="26"/>
        <end position="516"/>
    </location>
</feature>
<gene>
    <name evidence="2" type="ORF">GGP71_001447</name>
</gene>
<dbReference type="SUPFAM" id="SSF48452">
    <property type="entry name" value="TPR-like"/>
    <property type="match status" value="2"/>
</dbReference>